<organism evidence="1 2">
    <name type="scientific">Racocetra persica</name>
    <dbReference type="NCBI Taxonomy" id="160502"/>
    <lineage>
        <taxon>Eukaryota</taxon>
        <taxon>Fungi</taxon>
        <taxon>Fungi incertae sedis</taxon>
        <taxon>Mucoromycota</taxon>
        <taxon>Glomeromycotina</taxon>
        <taxon>Glomeromycetes</taxon>
        <taxon>Diversisporales</taxon>
        <taxon>Gigasporaceae</taxon>
        <taxon>Racocetra</taxon>
    </lineage>
</organism>
<feature type="non-terminal residue" evidence="1">
    <location>
        <position position="220"/>
    </location>
</feature>
<accession>A0ACA9R2L3</accession>
<reference evidence="1" key="1">
    <citation type="submission" date="2021-06" db="EMBL/GenBank/DDBJ databases">
        <authorList>
            <person name="Kallberg Y."/>
            <person name="Tangrot J."/>
            <person name="Rosling A."/>
        </authorList>
    </citation>
    <scope>NUCLEOTIDE SEQUENCE</scope>
    <source>
        <strain evidence="1">MA461A</strain>
    </source>
</reference>
<name>A0ACA9R2L3_9GLOM</name>
<gene>
    <name evidence="1" type="ORF">RPERSI_LOCUS16755</name>
</gene>
<dbReference type="Proteomes" id="UP000789920">
    <property type="component" value="Unassembled WGS sequence"/>
</dbReference>
<dbReference type="EMBL" id="CAJVQC010041866">
    <property type="protein sequence ID" value="CAG8773981.1"/>
    <property type="molecule type" value="Genomic_DNA"/>
</dbReference>
<evidence type="ECO:0000313" key="1">
    <source>
        <dbReference type="EMBL" id="CAG8773981.1"/>
    </source>
</evidence>
<keyword evidence="2" id="KW-1185">Reference proteome</keyword>
<sequence length="220" mass="25471">DGDNFYMLRFLVYEMPSNNMEEVFELFSVNGGYNLSEIKNKIYPLEQRLKGDNPILYTSLASEPNQVISYENDYSLIDDFPSGSFDIDNNNCEHFANRCVLGMNVSELNDKREGKKYRNINIQENLNDTNSRLEYLGSYPSSKINEINSYKTYQPQGILMEDRIEVSPKEEWNEVLSVLKGEKKDEPQDNPSTNPLLPQKQPFYQSKTFWFLVVGVVVVS</sequence>
<feature type="non-terminal residue" evidence="1">
    <location>
        <position position="1"/>
    </location>
</feature>
<proteinExistence type="predicted"/>
<evidence type="ECO:0000313" key="2">
    <source>
        <dbReference type="Proteomes" id="UP000789920"/>
    </source>
</evidence>
<protein>
    <submittedName>
        <fullName evidence="1">31264_t:CDS:1</fullName>
    </submittedName>
</protein>
<comment type="caution">
    <text evidence="1">The sequence shown here is derived from an EMBL/GenBank/DDBJ whole genome shotgun (WGS) entry which is preliminary data.</text>
</comment>